<gene>
    <name evidence="3" type="ORF">SAMN02927928_0878</name>
</gene>
<evidence type="ECO:0000256" key="1">
    <source>
        <dbReference type="ARBA" id="ARBA00005564"/>
    </source>
</evidence>
<sequence length="370" mass="39722">MSRISFTPDRRMFLAGTAATLFVPAFALAEAVDLNLFVGTYSSDSAKGIYPLTYTAATDSWSLGSAVPAIENVSFGAYSPVSKHYYLLNEKDDGRIGVYDQSWTQSYEVSSQGAAPCYASVDPTGGYLAVANYSSGNIVVFKIGAEGGLEQPPVNRQNKGMGPNKDRQEGPHAHWVQFHGDHIYSVDLGTDRVLGYSFDAASGQVGEAFEAYHAPGGAGPRHLTFHPDGVHAFLVTELSSVVIVLKKTANGRFEAIQTISPLPAGFTGESFCAHITLNAAADRLYVSNRGHNSIAVFDVAADAHLSLRQISPTLGNWPRFFALYEAQKRLVVAHQKSNDLVVFAVNDDGTLTPKDQKIDVSIPVFIGAVA</sequence>
<dbReference type="PANTHER" id="PTHR30344:SF1">
    <property type="entry name" value="6-PHOSPHOGLUCONOLACTONASE"/>
    <property type="match status" value="1"/>
</dbReference>
<dbReference type="InterPro" id="IPR015943">
    <property type="entry name" value="WD40/YVTN_repeat-like_dom_sf"/>
</dbReference>
<dbReference type="RefSeq" id="WP_090644083.1">
    <property type="nucleotide sequence ID" value="NZ_CBCRYE010000001.1"/>
</dbReference>
<dbReference type="GO" id="GO:0006006">
    <property type="term" value="P:glucose metabolic process"/>
    <property type="evidence" value="ECO:0007669"/>
    <property type="project" value="UniProtKB-KW"/>
</dbReference>
<keyword evidence="4" id="KW-1185">Reference proteome</keyword>
<dbReference type="InterPro" id="IPR011048">
    <property type="entry name" value="Haem_d1_sf"/>
</dbReference>
<keyword evidence="2" id="KW-0313">Glucose metabolism</keyword>
<dbReference type="EMBL" id="FMTS01000001">
    <property type="protein sequence ID" value="SCW38905.1"/>
    <property type="molecule type" value="Genomic_DNA"/>
</dbReference>
<dbReference type="Gene3D" id="2.130.10.10">
    <property type="entry name" value="YVTN repeat-like/Quinoprotein amine dehydrogenase"/>
    <property type="match status" value="1"/>
</dbReference>
<reference evidence="4" key="1">
    <citation type="submission" date="2016-10" db="EMBL/GenBank/DDBJ databases">
        <authorList>
            <person name="Varghese N."/>
            <person name="Submissions S."/>
        </authorList>
    </citation>
    <scope>NUCLEOTIDE SEQUENCE [LARGE SCALE GENOMIC DNA]</scope>
    <source>
        <strain evidence="4">CGMCC 1.3431</strain>
    </source>
</reference>
<dbReference type="GO" id="GO:0017057">
    <property type="term" value="F:6-phosphogluconolactonase activity"/>
    <property type="evidence" value="ECO:0007669"/>
    <property type="project" value="TreeGrafter"/>
</dbReference>
<dbReference type="AlphaFoldDB" id="A0A1G4Q397"/>
<proteinExistence type="inferred from homology"/>
<dbReference type="OrthoDB" id="9790815at2"/>
<name>A0A1G4Q397_9CAUL</name>
<dbReference type="PANTHER" id="PTHR30344">
    <property type="entry name" value="6-PHOSPHOGLUCONOLACTONASE-RELATED"/>
    <property type="match status" value="1"/>
</dbReference>
<dbReference type="Pfam" id="PF10282">
    <property type="entry name" value="Lactonase"/>
    <property type="match status" value="1"/>
</dbReference>
<dbReference type="InterPro" id="IPR006311">
    <property type="entry name" value="TAT_signal"/>
</dbReference>
<dbReference type="STRING" id="260084.SAMN02927928_0878"/>
<keyword evidence="2" id="KW-0119">Carbohydrate metabolism</keyword>
<organism evidence="3 4">
    <name type="scientific">Asticcacaulis taihuensis</name>
    <dbReference type="NCBI Taxonomy" id="260084"/>
    <lineage>
        <taxon>Bacteria</taxon>
        <taxon>Pseudomonadati</taxon>
        <taxon>Pseudomonadota</taxon>
        <taxon>Alphaproteobacteria</taxon>
        <taxon>Caulobacterales</taxon>
        <taxon>Caulobacteraceae</taxon>
        <taxon>Asticcacaulis</taxon>
    </lineage>
</organism>
<dbReference type="InterPro" id="IPR050282">
    <property type="entry name" value="Cycloisomerase_2"/>
</dbReference>
<dbReference type="Proteomes" id="UP000199150">
    <property type="component" value="Unassembled WGS sequence"/>
</dbReference>
<dbReference type="SUPFAM" id="SSF51004">
    <property type="entry name" value="C-terminal (heme d1) domain of cytochrome cd1-nitrite reductase"/>
    <property type="match status" value="1"/>
</dbReference>
<accession>A0A1G4Q397</accession>
<evidence type="ECO:0000313" key="4">
    <source>
        <dbReference type="Proteomes" id="UP000199150"/>
    </source>
</evidence>
<dbReference type="PROSITE" id="PS51318">
    <property type="entry name" value="TAT"/>
    <property type="match status" value="1"/>
</dbReference>
<dbReference type="InterPro" id="IPR019405">
    <property type="entry name" value="Lactonase_7-beta_prop"/>
</dbReference>
<protein>
    <submittedName>
        <fullName evidence="3">6-phosphogluconolactonase</fullName>
    </submittedName>
</protein>
<evidence type="ECO:0000256" key="2">
    <source>
        <dbReference type="ARBA" id="ARBA00022526"/>
    </source>
</evidence>
<comment type="similarity">
    <text evidence="1">Belongs to the cycloisomerase 2 family.</text>
</comment>
<evidence type="ECO:0000313" key="3">
    <source>
        <dbReference type="EMBL" id="SCW38905.1"/>
    </source>
</evidence>